<sequence>MIGRILVLIVALQFALTGAFAHGTVASDHCVRPAAGHIHLATSPEHSQDSVGLSGRQDLQAPMSLLNCNNLSCADHCAWYRSSAASVDVRSDRPKLIELGMTPQSVIIANLRRPLQRDSRARASARSDTHRDPFFAAHLIRLHSYSVTAGSRRLSQ</sequence>
<dbReference type="Proteomes" id="UP000634647">
    <property type="component" value="Unassembled WGS sequence"/>
</dbReference>
<protein>
    <submittedName>
        <fullName evidence="2">Uncharacterized protein</fullName>
    </submittedName>
</protein>
<dbReference type="EMBL" id="BNAB01000001">
    <property type="protein sequence ID" value="GHD98512.1"/>
    <property type="molecule type" value="Genomic_DNA"/>
</dbReference>
<dbReference type="AlphaFoldDB" id="A0AAN4UNN3"/>
<evidence type="ECO:0000313" key="3">
    <source>
        <dbReference type="Proteomes" id="UP000634647"/>
    </source>
</evidence>
<accession>A0AAN4UNN3</accession>
<name>A0AAN4UNN3_9RHOB</name>
<proteinExistence type="predicted"/>
<gene>
    <name evidence="2" type="ORF">GCM10008024_02320</name>
</gene>
<evidence type="ECO:0000256" key="1">
    <source>
        <dbReference type="SAM" id="SignalP"/>
    </source>
</evidence>
<evidence type="ECO:0000313" key="2">
    <source>
        <dbReference type="EMBL" id="GHD98512.1"/>
    </source>
</evidence>
<comment type="caution">
    <text evidence="2">The sequence shown here is derived from an EMBL/GenBank/DDBJ whole genome shotgun (WGS) entry which is preliminary data.</text>
</comment>
<organism evidence="2 3">
    <name type="scientific">Allgaiera indica</name>
    <dbReference type="NCBI Taxonomy" id="765699"/>
    <lineage>
        <taxon>Bacteria</taxon>
        <taxon>Pseudomonadati</taxon>
        <taxon>Pseudomonadota</taxon>
        <taxon>Alphaproteobacteria</taxon>
        <taxon>Rhodobacterales</taxon>
        <taxon>Paracoccaceae</taxon>
        <taxon>Allgaiera</taxon>
    </lineage>
</organism>
<keyword evidence="1" id="KW-0732">Signal</keyword>
<feature type="signal peptide" evidence="1">
    <location>
        <begin position="1"/>
        <end position="21"/>
    </location>
</feature>
<reference evidence="2" key="1">
    <citation type="journal article" date="2014" name="Int. J. Syst. Evol. Microbiol.">
        <title>Complete genome sequence of Corynebacterium casei LMG S-19264T (=DSM 44701T), isolated from a smear-ripened cheese.</title>
        <authorList>
            <consortium name="US DOE Joint Genome Institute (JGI-PGF)"/>
            <person name="Walter F."/>
            <person name="Albersmeier A."/>
            <person name="Kalinowski J."/>
            <person name="Ruckert C."/>
        </authorList>
    </citation>
    <scope>NUCLEOTIDE SEQUENCE</scope>
    <source>
        <strain evidence="2">CGMCC 1.10859</strain>
    </source>
</reference>
<reference evidence="2" key="2">
    <citation type="submission" date="2023-06" db="EMBL/GenBank/DDBJ databases">
        <authorList>
            <person name="Sun Q."/>
            <person name="Zhou Y."/>
        </authorList>
    </citation>
    <scope>NUCLEOTIDE SEQUENCE</scope>
    <source>
        <strain evidence="2">CGMCC 1.10859</strain>
    </source>
</reference>
<feature type="chain" id="PRO_5042947718" evidence="1">
    <location>
        <begin position="22"/>
        <end position="156"/>
    </location>
</feature>
<dbReference type="RefSeq" id="WP_051645781.1">
    <property type="nucleotide sequence ID" value="NZ_BNAB01000001.1"/>
</dbReference>